<dbReference type="Proteomes" id="UP000317093">
    <property type="component" value="Chromosome"/>
</dbReference>
<dbReference type="GO" id="GO:0003677">
    <property type="term" value="F:DNA binding"/>
    <property type="evidence" value="ECO:0007669"/>
    <property type="project" value="UniProtKB-KW"/>
</dbReference>
<dbReference type="CDD" id="cd00038">
    <property type="entry name" value="CAP_ED"/>
    <property type="match status" value="1"/>
</dbReference>
<proteinExistence type="predicted"/>
<dbReference type="SUPFAM" id="SSF51206">
    <property type="entry name" value="cAMP-binding domain-like"/>
    <property type="match status" value="1"/>
</dbReference>
<feature type="domain" description="Cyclic nucleotide-binding" evidence="1">
    <location>
        <begin position="12"/>
        <end position="116"/>
    </location>
</feature>
<dbReference type="InterPro" id="IPR014710">
    <property type="entry name" value="RmlC-like_jellyroll"/>
</dbReference>
<name>A0A518B470_9BACT</name>
<evidence type="ECO:0000259" key="1">
    <source>
        <dbReference type="PROSITE" id="PS50042"/>
    </source>
</evidence>
<dbReference type="InterPro" id="IPR000595">
    <property type="entry name" value="cNMP-bd_dom"/>
</dbReference>
<reference evidence="2 3" key="1">
    <citation type="submission" date="2019-02" db="EMBL/GenBank/DDBJ databases">
        <title>Deep-cultivation of Planctomycetes and their phenomic and genomic characterization uncovers novel biology.</title>
        <authorList>
            <person name="Wiegand S."/>
            <person name="Jogler M."/>
            <person name="Boedeker C."/>
            <person name="Pinto D."/>
            <person name="Vollmers J."/>
            <person name="Rivas-Marin E."/>
            <person name="Kohn T."/>
            <person name="Peeters S.H."/>
            <person name="Heuer A."/>
            <person name="Rast P."/>
            <person name="Oberbeckmann S."/>
            <person name="Bunk B."/>
            <person name="Jeske O."/>
            <person name="Meyerdierks A."/>
            <person name="Storesund J.E."/>
            <person name="Kallscheuer N."/>
            <person name="Luecker S."/>
            <person name="Lage O.M."/>
            <person name="Pohl T."/>
            <person name="Merkel B.J."/>
            <person name="Hornburger P."/>
            <person name="Mueller R.-W."/>
            <person name="Bruemmer F."/>
            <person name="Labrenz M."/>
            <person name="Spormann A.M."/>
            <person name="Op den Camp H."/>
            <person name="Overmann J."/>
            <person name="Amann R."/>
            <person name="Jetten M.S.M."/>
            <person name="Mascher T."/>
            <person name="Medema M.H."/>
            <person name="Devos D.P."/>
            <person name="Kaster A.-K."/>
            <person name="Ovreas L."/>
            <person name="Rohde M."/>
            <person name="Galperin M.Y."/>
            <person name="Jogler C."/>
        </authorList>
    </citation>
    <scope>NUCLEOTIDE SEQUENCE [LARGE SCALE GENOMIC DNA]</scope>
    <source>
        <strain evidence="2 3">Pan216</strain>
    </source>
</reference>
<dbReference type="Gene3D" id="2.60.120.10">
    <property type="entry name" value="Jelly Rolls"/>
    <property type="match status" value="1"/>
</dbReference>
<gene>
    <name evidence="2" type="ORF">Pan216_25780</name>
</gene>
<protein>
    <submittedName>
        <fullName evidence="2">DNA-binding transcriptional dual regulator Crp</fullName>
    </submittedName>
</protein>
<keyword evidence="2" id="KW-0238">DNA-binding</keyword>
<organism evidence="2 3">
    <name type="scientific">Kolteria novifilia</name>
    <dbReference type="NCBI Taxonomy" id="2527975"/>
    <lineage>
        <taxon>Bacteria</taxon>
        <taxon>Pseudomonadati</taxon>
        <taxon>Planctomycetota</taxon>
        <taxon>Planctomycetia</taxon>
        <taxon>Kolteriales</taxon>
        <taxon>Kolteriaceae</taxon>
        <taxon>Kolteria</taxon>
    </lineage>
</organism>
<evidence type="ECO:0000313" key="2">
    <source>
        <dbReference type="EMBL" id="QDU61716.1"/>
    </source>
</evidence>
<dbReference type="SMART" id="SM00100">
    <property type="entry name" value="cNMP"/>
    <property type="match status" value="1"/>
</dbReference>
<dbReference type="KEGG" id="knv:Pan216_25780"/>
<dbReference type="RefSeq" id="WP_419193573.1">
    <property type="nucleotide sequence ID" value="NZ_CP036279.1"/>
</dbReference>
<evidence type="ECO:0000313" key="3">
    <source>
        <dbReference type="Proteomes" id="UP000317093"/>
    </source>
</evidence>
<dbReference type="InterPro" id="IPR018490">
    <property type="entry name" value="cNMP-bd_dom_sf"/>
</dbReference>
<accession>A0A518B470</accession>
<sequence length="164" mass="18612">MVTAEELASVWFFQGLPAWAIRRLAESASIKTYDGDAYLVHQHDEALAVFFLLEGTIQFLLRFEGVNDLLVGVDSRRGSLVGWSVFRLPYRHTASVRCEQPCRVLRLPADALREVIHRDPRLGLTLTRRVAMSIADRLEMTRDFLFDQGGSTLSDDHRPVRTLG</sequence>
<dbReference type="Pfam" id="PF00027">
    <property type="entry name" value="cNMP_binding"/>
    <property type="match status" value="1"/>
</dbReference>
<keyword evidence="3" id="KW-1185">Reference proteome</keyword>
<dbReference type="AlphaFoldDB" id="A0A518B470"/>
<dbReference type="EMBL" id="CP036279">
    <property type="protein sequence ID" value="QDU61716.1"/>
    <property type="molecule type" value="Genomic_DNA"/>
</dbReference>
<dbReference type="PROSITE" id="PS50042">
    <property type="entry name" value="CNMP_BINDING_3"/>
    <property type="match status" value="1"/>
</dbReference>